<dbReference type="EMBL" id="JBHSCX010000001">
    <property type="protein sequence ID" value="MFC4360675.1"/>
    <property type="molecule type" value="Genomic_DNA"/>
</dbReference>
<keyword evidence="4" id="KW-1185">Reference proteome</keyword>
<feature type="signal peptide" evidence="2">
    <location>
        <begin position="1"/>
        <end position="34"/>
    </location>
</feature>
<evidence type="ECO:0000256" key="1">
    <source>
        <dbReference type="SAM" id="MobiDB-lite"/>
    </source>
</evidence>
<organism evidence="3 4">
    <name type="scientific">Simiduia curdlanivorans</name>
    <dbReference type="NCBI Taxonomy" id="1492769"/>
    <lineage>
        <taxon>Bacteria</taxon>
        <taxon>Pseudomonadati</taxon>
        <taxon>Pseudomonadota</taxon>
        <taxon>Gammaproteobacteria</taxon>
        <taxon>Cellvibrionales</taxon>
        <taxon>Cellvibrionaceae</taxon>
        <taxon>Simiduia</taxon>
    </lineage>
</organism>
<comment type="caution">
    <text evidence="3">The sequence shown here is derived from an EMBL/GenBank/DDBJ whole genome shotgun (WGS) entry which is preliminary data.</text>
</comment>
<evidence type="ECO:0000313" key="3">
    <source>
        <dbReference type="EMBL" id="MFC4360675.1"/>
    </source>
</evidence>
<feature type="compositionally biased region" description="Polar residues" evidence="1">
    <location>
        <begin position="53"/>
        <end position="68"/>
    </location>
</feature>
<dbReference type="Proteomes" id="UP001595840">
    <property type="component" value="Unassembled WGS sequence"/>
</dbReference>
<accession>A0ABV8V0D0</accession>
<gene>
    <name evidence="3" type="ORF">ACFOX3_00090</name>
</gene>
<feature type="chain" id="PRO_5046359646" description="Alginate export domain-containing protein" evidence="2">
    <location>
        <begin position="35"/>
        <end position="629"/>
    </location>
</feature>
<evidence type="ECO:0008006" key="5">
    <source>
        <dbReference type="Google" id="ProtNLM"/>
    </source>
</evidence>
<sequence length="629" mass="71414">MLKLNAQPLARLAAYFTRPLLCSFILGFSAELLAQADCEQQTTKRRRTGQTQCIPSNDAEQSPNATEQTADKRSDARRPGDDERAARLEAQRRTTLPRKATTLLRPQVTDFPDAIPVPDRWRIVDSLGYQERWWDPYNRNPLKGDKPLHDDWFFVTTVISDTVFEQRDAPTPVGAISTNHPNQLDILGNSAQDVLVENLAMEFVYYKGDTTFRPPDFEFRFTPVFNYNRVELEEIQGVNADPRDSYSRYDNHIGIQSAFVDYHIRNVSEQYDFDSIRVGIQPFTNDFRGFLFQDSPFGIRLFGTRDNNIYQYNVAWFRRLEKDTNSGLNDTNQALRDDDIFALNLYRQDFPRKGFTSQLSLLYNRNRESDTYYDNNDFIARPASLGREVGRSYDVTYLGYSGDGHLGRLNASVSTYAALGKENGSVFVDTHNDIRAFFAATELSMDFDWIRARTSLVYASGDKDPFDDVSTGYDAVFENPLIAGADNSYWIRQALPLIGGGRVALSGRNGLLPSLRSSKEQGQSNFTNPGLRLLGVGFDLDLLPELRLSANWNYLQFDNTAVLETARNQGDIDRNLGHDISAAIIYRPLNNQNVVLRASVAKLISGDGYKALYKDENPNYVLVNLILTY</sequence>
<reference evidence="4" key="1">
    <citation type="journal article" date="2019" name="Int. J. Syst. Evol. Microbiol.">
        <title>The Global Catalogue of Microorganisms (GCM) 10K type strain sequencing project: providing services to taxonomists for standard genome sequencing and annotation.</title>
        <authorList>
            <consortium name="The Broad Institute Genomics Platform"/>
            <consortium name="The Broad Institute Genome Sequencing Center for Infectious Disease"/>
            <person name="Wu L."/>
            <person name="Ma J."/>
        </authorList>
    </citation>
    <scope>NUCLEOTIDE SEQUENCE [LARGE SCALE GENOMIC DNA]</scope>
    <source>
        <strain evidence="4">CECT 8570</strain>
    </source>
</reference>
<feature type="region of interest" description="Disordered" evidence="1">
    <location>
        <begin position="46"/>
        <end position="101"/>
    </location>
</feature>
<protein>
    <recommendedName>
        <fullName evidence="5">Alginate export domain-containing protein</fullName>
    </recommendedName>
</protein>
<dbReference type="RefSeq" id="WP_290264393.1">
    <property type="nucleotide sequence ID" value="NZ_JAUFQG010000006.1"/>
</dbReference>
<evidence type="ECO:0000313" key="4">
    <source>
        <dbReference type="Proteomes" id="UP001595840"/>
    </source>
</evidence>
<evidence type="ECO:0000256" key="2">
    <source>
        <dbReference type="SAM" id="SignalP"/>
    </source>
</evidence>
<proteinExistence type="predicted"/>
<name>A0ABV8V0D0_9GAMM</name>
<feature type="compositionally biased region" description="Basic and acidic residues" evidence="1">
    <location>
        <begin position="69"/>
        <end position="92"/>
    </location>
</feature>
<keyword evidence="2" id="KW-0732">Signal</keyword>